<evidence type="ECO:0000256" key="6">
    <source>
        <dbReference type="RuleBase" id="RU362067"/>
    </source>
</evidence>
<evidence type="ECO:0000313" key="9">
    <source>
        <dbReference type="Proteomes" id="UP001239795"/>
    </source>
</evidence>
<sequence length="494" mass="54714">MASRDGFSWTEEDGLKPGVPCIGAIQPPSNLTSAHDVTYDVIVAGAGYCGLTAARDAAVAGLKVLLLEGRDRIGGRSWSSNIGGYPFEMGGTWVFWGQPNVWREIMRYQMQDELEVSYDFSRGINEYHISNGRTTQRFTHDEEDKIVESGLRKLVNVDGAYGKNVIPFSHTSKFSSEAIKLDSMSVADRLAEIQDSLTPNERLAVESFVLLCSGGTLETTSVFEFLHWWALCAYSYEGCIDYLVKYKFRGGQSSFAIRFFQEALATGNLTYAFNSPITTVRNTTAGVEVTTRQAQRFKARRMISAIPLNVLNNVTFDPPLPQGKQAAASIGHVNQCVKVHAEVRDRDLRSYTGISYPHNGLFYALGDGETPSGNTHIVAFGGQHNHFEPDEDIEVTKKALQGLTPMNIKRIVFHNWSKDEFAKGAWFFPGPGLLSNHLNDMRACHGKVFFASSDWALGWRSFIDGAIEEGTRAALAVRNDLGRGEHVPMRSKLA</sequence>
<evidence type="ECO:0000256" key="1">
    <source>
        <dbReference type="ARBA" id="ARBA00001974"/>
    </source>
</evidence>
<keyword evidence="9" id="KW-1185">Reference proteome</keyword>
<feature type="binding site" evidence="5">
    <location>
        <position position="380"/>
    </location>
    <ligand>
        <name>substrate</name>
    </ligand>
</feature>
<dbReference type="PRINTS" id="PR00757">
    <property type="entry name" value="AMINEOXDASEF"/>
</dbReference>
<dbReference type="Proteomes" id="UP001239795">
    <property type="component" value="Unassembled WGS sequence"/>
</dbReference>
<dbReference type="PANTHER" id="PTHR43563">
    <property type="entry name" value="AMINE OXIDASE"/>
    <property type="match status" value="1"/>
</dbReference>
<dbReference type="AlphaFoldDB" id="A0AAI9UDL7"/>
<dbReference type="SUPFAM" id="SSF51905">
    <property type="entry name" value="FAD/NAD(P)-binding domain"/>
    <property type="match status" value="1"/>
</dbReference>
<protein>
    <recommendedName>
        <fullName evidence="6">Amine oxidase</fullName>
        <ecNumber evidence="6">1.4.3.-</ecNumber>
    </recommendedName>
</protein>
<feature type="domain" description="Amine oxidase" evidence="7">
    <location>
        <begin position="49"/>
        <end position="477"/>
    </location>
</feature>
<dbReference type="Gene3D" id="3.90.660.10">
    <property type="match status" value="2"/>
</dbReference>
<keyword evidence="6" id="KW-0285">Flavoprotein</keyword>
<evidence type="ECO:0000256" key="5">
    <source>
        <dbReference type="PIRSR" id="PIRSR601613-1"/>
    </source>
</evidence>
<dbReference type="GO" id="GO:0097621">
    <property type="term" value="F:monoamine oxidase activity"/>
    <property type="evidence" value="ECO:0007669"/>
    <property type="project" value="UniProtKB-EC"/>
</dbReference>
<accession>A0AAI9UDL7</accession>
<proteinExistence type="inferred from homology"/>
<evidence type="ECO:0000256" key="3">
    <source>
        <dbReference type="ARBA" id="ARBA00023002"/>
    </source>
</evidence>
<dbReference type="InterPro" id="IPR036188">
    <property type="entry name" value="FAD/NAD-bd_sf"/>
</dbReference>
<dbReference type="InterPro" id="IPR050703">
    <property type="entry name" value="Flavin_MAO"/>
</dbReference>
<dbReference type="PANTHER" id="PTHR43563:SF1">
    <property type="entry name" value="AMINE OXIDASE [FLAVIN-CONTAINING] B"/>
    <property type="match status" value="1"/>
</dbReference>
<comment type="catalytic activity">
    <reaction evidence="4">
        <text>a secondary aliphatic amine + O2 + H2O = a primary amine + an aldehyde + H2O2</text>
        <dbReference type="Rhea" id="RHEA:26414"/>
        <dbReference type="ChEBI" id="CHEBI:15377"/>
        <dbReference type="ChEBI" id="CHEBI:15379"/>
        <dbReference type="ChEBI" id="CHEBI:16240"/>
        <dbReference type="ChEBI" id="CHEBI:17478"/>
        <dbReference type="ChEBI" id="CHEBI:58855"/>
        <dbReference type="ChEBI" id="CHEBI:65296"/>
        <dbReference type="EC" id="1.4.3.4"/>
    </reaction>
</comment>
<evidence type="ECO:0000259" key="7">
    <source>
        <dbReference type="Pfam" id="PF01593"/>
    </source>
</evidence>
<evidence type="ECO:0000256" key="2">
    <source>
        <dbReference type="ARBA" id="ARBA00005995"/>
    </source>
</evidence>
<dbReference type="InterPro" id="IPR001613">
    <property type="entry name" value="Flavin_amine_oxidase"/>
</dbReference>
<comment type="caution">
    <text evidence="8">The sequence shown here is derived from an EMBL/GenBank/DDBJ whole genome shotgun (WGS) entry which is preliminary data.</text>
</comment>
<evidence type="ECO:0000256" key="4">
    <source>
        <dbReference type="ARBA" id="ARBA00048448"/>
    </source>
</evidence>
<organism evidence="8 9">
    <name type="scientific">Colletotrichum melonis</name>
    <dbReference type="NCBI Taxonomy" id="1209925"/>
    <lineage>
        <taxon>Eukaryota</taxon>
        <taxon>Fungi</taxon>
        <taxon>Dikarya</taxon>
        <taxon>Ascomycota</taxon>
        <taxon>Pezizomycotina</taxon>
        <taxon>Sordariomycetes</taxon>
        <taxon>Hypocreomycetidae</taxon>
        <taxon>Glomerellales</taxon>
        <taxon>Glomerellaceae</taxon>
        <taxon>Colletotrichum</taxon>
        <taxon>Colletotrichum acutatum species complex</taxon>
    </lineage>
</organism>
<name>A0AAI9UDL7_9PEZI</name>
<dbReference type="Pfam" id="PF01593">
    <property type="entry name" value="Amino_oxidase"/>
    <property type="match status" value="1"/>
</dbReference>
<dbReference type="InterPro" id="IPR002937">
    <property type="entry name" value="Amino_oxidase"/>
</dbReference>
<comment type="cofactor">
    <cofactor evidence="1 6">
        <name>FAD</name>
        <dbReference type="ChEBI" id="CHEBI:57692"/>
    </cofactor>
</comment>
<evidence type="ECO:0000313" key="8">
    <source>
        <dbReference type="EMBL" id="KAK1456393.1"/>
    </source>
</evidence>
<keyword evidence="3 6" id="KW-0560">Oxidoreductase</keyword>
<dbReference type="EC" id="1.4.3.-" evidence="6"/>
<dbReference type="Gene3D" id="3.50.50.60">
    <property type="entry name" value="FAD/NAD(P)-binding domain"/>
    <property type="match status" value="2"/>
</dbReference>
<keyword evidence="6" id="KW-0274">FAD</keyword>
<reference evidence="8 9" key="1">
    <citation type="submission" date="2016-10" db="EMBL/GenBank/DDBJ databases">
        <title>The genome sequence of Colletotrichum fioriniae PJ7.</title>
        <authorList>
            <person name="Baroncelli R."/>
        </authorList>
    </citation>
    <scope>NUCLEOTIDE SEQUENCE [LARGE SCALE GENOMIC DNA]</scope>
    <source>
        <strain evidence="8">Col 31</strain>
    </source>
</reference>
<dbReference type="EMBL" id="MLGG01000021">
    <property type="protein sequence ID" value="KAK1456393.1"/>
    <property type="molecule type" value="Genomic_DNA"/>
</dbReference>
<comment type="similarity">
    <text evidence="2 6">Belongs to the flavin monoamine oxidase family.</text>
</comment>
<gene>
    <name evidence="8" type="ORF">CMEL01_16406</name>
</gene>